<proteinExistence type="inferred from homology"/>
<dbReference type="InterPro" id="IPR032466">
    <property type="entry name" value="Metal_Hydrolase"/>
</dbReference>
<feature type="binding site" evidence="4">
    <location>
        <position position="201"/>
    </location>
    <ligand>
        <name>a divalent metal cation</name>
        <dbReference type="ChEBI" id="CHEBI:60240"/>
        <label>1</label>
    </ligand>
</feature>
<dbReference type="Proteomes" id="UP000256695">
    <property type="component" value="Unassembled WGS sequence"/>
</dbReference>
<feature type="binding site" evidence="4">
    <location>
        <position position="6"/>
    </location>
    <ligand>
        <name>a divalent metal cation</name>
        <dbReference type="ChEBI" id="CHEBI:60240"/>
        <label>1</label>
    </ligand>
</feature>
<evidence type="ECO:0000313" key="5">
    <source>
        <dbReference type="EMBL" id="RDU73218.1"/>
    </source>
</evidence>
<reference evidence="5 6" key="1">
    <citation type="submission" date="2018-04" db="EMBL/GenBank/DDBJ databases">
        <title>Novel Campyloabacter and Helicobacter Species and Strains.</title>
        <authorList>
            <person name="Mannion A.J."/>
            <person name="Shen Z."/>
            <person name="Fox J.G."/>
        </authorList>
    </citation>
    <scope>NUCLEOTIDE SEQUENCE [LARGE SCALE GENOMIC DNA]</scope>
    <source>
        <strain evidence="5 6">MIT 04-9362</strain>
    </source>
</reference>
<gene>
    <name evidence="5" type="ORF">CQA57_05465</name>
</gene>
<dbReference type="OrthoDB" id="9810005at2"/>
<protein>
    <submittedName>
        <fullName evidence="5">Hydrolase TatD</fullName>
    </submittedName>
</protein>
<dbReference type="FunFam" id="3.20.20.140:FF:000005">
    <property type="entry name" value="TatD family hydrolase"/>
    <property type="match status" value="1"/>
</dbReference>
<organism evidence="5 6">
    <name type="scientific">Helicobacter anseris</name>
    <dbReference type="NCBI Taxonomy" id="375926"/>
    <lineage>
        <taxon>Bacteria</taxon>
        <taxon>Pseudomonadati</taxon>
        <taxon>Campylobacterota</taxon>
        <taxon>Epsilonproteobacteria</taxon>
        <taxon>Campylobacterales</taxon>
        <taxon>Helicobacteraceae</taxon>
        <taxon>Helicobacter</taxon>
    </lineage>
</organism>
<keyword evidence="2 4" id="KW-0479">Metal-binding</keyword>
<dbReference type="GO" id="GO:0005829">
    <property type="term" value="C:cytosol"/>
    <property type="evidence" value="ECO:0007669"/>
    <property type="project" value="TreeGrafter"/>
</dbReference>
<comment type="caution">
    <text evidence="5">The sequence shown here is derived from an EMBL/GenBank/DDBJ whole genome shotgun (WGS) entry which is preliminary data.</text>
</comment>
<dbReference type="InterPro" id="IPR015991">
    <property type="entry name" value="TatD/YcfH-like"/>
</dbReference>
<dbReference type="GO" id="GO:0046872">
    <property type="term" value="F:metal ion binding"/>
    <property type="evidence" value="ECO:0007669"/>
    <property type="project" value="UniProtKB-KW"/>
</dbReference>
<accession>A0A3D8J700</accession>
<sequence length="252" mass="28924">MFIDTHCHLNDKAFCGDVDAVLERAEAEGMDKVIIPGADPMELDLAIRLSEQRENVFFAVGIHPYDLHKGEIKYFLDSIKHPKCVAIGECGLDYFRLPEEDIQGYKNQQKEKFEEQIQIALDFDKPLILHVRESSNDVFEILQKYPTARGVLHCFNADEILLKLSDRFYYGIGGVCTFNNARKIVEILPKIPRDRLLLETDAPYLTPVPFRGQRNEPSYIPIIAQKIADILNLLPEDIEQLTTQNAKNLFKF</sequence>
<dbReference type="RefSeq" id="WP_115579225.1">
    <property type="nucleotide sequence ID" value="NZ_NXLX01000012.1"/>
</dbReference>
<feature type="binding site" evidence="4">
    <location>
        <position position="130"/>
    </location>
    <ligand>
        <name>a divalent metal cation</name>
        <dbReference type="ChEBI" id="CHEBI:60240"/>
        <label>2</label>
    </ligand>
</feature>
<dbReference type="GO" id="GO:0004536">
    <property type="term" value="F:DNA nuclease activity"/>
    <property type="evidence" value="ECO:0007669"/>
    <property type="project" value="InterPro"/>
</dbReference>
<name>A0A3D8J700_9HELI</name>
<dbReference type="PANTHER" id="PTHR46124">
    <property type="entry name" value="D-AMINOACYL-TRNA DEACYLASE"/>
    <property type="match status" value="1"/>
</dbReference>
<evidence type="ECO:0000256" key="2">
    <source>
        <dbReference type="ARBA" id="ARBA00022723"/>
    </source>
</evidence>
<keyword evidence="6" id="KW-1185">Reference proteome</keyword>
<evidence type="ECO:0000256" key="4">
    <source>
        <dbReference type="PIRSR" id="PIRSR005902-1"/>
    </source>
</evidence>
<dbReference type="NCBIfam" id="TIGR00010">
    <property type="entry name" value="YchF/TatD family DNA exonuclease"/>
    <property type="match status" value="1"/>
</dbReference>
<dbReference type="InterPro" id="IPR018228">
    <property type="entry name" value="DNase_TatD-rel_CS"/>
</dbReference>
<dbReference type="GO" id="GO:0016788">
    <property type="term" value="F:hydrolase activity, acting on ester bonds"/>
    <property type="evidence" value="ECO:0007669"/>
    <property type="project" value="InterPro"/>
</dbReference>
<keyword evidence="3 5" id="KW-0378">Hydrolase</keyword>
<evidence type="ECO:0000256" key="3">
    <source>
        <dbReference type="ARBA" id="ARBA00022801"/>
    </source>
</evidence>
<comment type="similarity">
    <text evidence="1">Belongs to the metallo-dependent hydrolases superfamily. TatD-type hydrolase family.</text>
</comment>
<feature type="binding site" evidence="4">
    <location>
        <position position="8"/>
    </location>
    <ligand>
        <name>a divalent metal cation</name>
        <dbReference type="ChEBI" id="CHEBI:60240"/>
        <label>1</label>
    </ligand>
</feature>
<dbReference type="PIRSF" id="PIRSF005902">
    <property type="entry name" value="DNase_TatD"/>
    <property type="match status" value="1"/>
</dbReference>
<dbReference type="AlphaFoldDB" id="A0A3D8J700"/>
<evidence type="ECO:0000313" key="6">
    <source>
        <dbReference type="Proteomes" id="UP000256695"/>
    </source>
</evidence>
<dbReference type="InterPro" id="IPR001130">
    <property type="entry name" value="TatD-like"/>
</dbReference>
<dbReference type="PROSITE" id="PS01137">
    <property type="entry name" value="TATD_1"/>
    <property type="match status" value="1"/>
</dbReference>
<dbReference type="CDD" id="cd01310">
    <property type="entry name" value="TatD_DNAse"/>
    <property type="match status" value="1"/>
</dbReference>
<feature type="binding site" evidence="4">
    <location>
        <position position="153"/>
    </location>
    <ligand>
        <name>a divalent metal cation</name>
        <dbReference type="ChEBI" id="CHEBI:60240"/>
        <label>2</label>
    </ligand>
</feature>
<dbReference type="EMBL" id="NXLX01000012">
    <property type="protein sequence ID" value="RDU73218.1"/>
    <property type="molecule type" value="Genomic_DNA"/>
</dbReference>
<dbReference type="Gene3D" id="3.20.20.140">
    <property type="entry name" value="Metal-dependent hydrolases"/>
    <property type="match status" value="1"/>
</dbReference>
<feature type="binding site" evidence="4">
    <location>
        <position position="89"/>
    </location>
    <ligand>
        <name>a divalent metal cation</name>
        <dbReference type="ChEBI" id="CHEBI:60240"/>
        <label>1</label>
    </ligand>
</feature>
<evidence type="ECO:0000256" key="1">
    <source>
        <dbReference type="ARBA" id="ARBA00009275"/>
    </source>
</evidence>
<dbReference type="SUPFAM" id="SSF51556">
    <property type="entry name" value="Metallo-dependent hydrolases"/>
    <property type="match status" value="1"/>
</dbReference>
<dbReference type="Pfam" id="PF01026">
    <property type="entry name" value="TatD_DNase"/>
    <property type="match status" value="1"/>
</dbReference>
<dbReference type="PANTHER" id="PTHR46124:SF2">
    <property type="entry name" value="D-AMINOACYL-TRNA DEACYLASE"/>
    <property type="match status" value="1"/>
</dbReference>